<dbReference type="InterPro" id="IPR052943">
    <property type="entry name" value="TMTC_O-mannosyl-trnsfr"/>
</dbReference>
<dbReference type="NCBIfam" id="TIGR02521">
    <property type="entry name" value="type_IV_pilW"/>
    <property type="match status" value="1"/>
</dbReference>
<reference evidence="3 4" key="1">
    <citation type="submission" date="2018-04" db="EMBL/GenBank/DDBJ databases">
        <title>Genomic Encyclopedia of Type Strains, Phase IV (KMG-IV): sequencing the most valuable type-strain genomes for metagenomic binning, comparative biology and taxonomic classification.</title>
        <authorList>
            <person name="Goeker M."/>
        </authorList>
    </citation>
    <scope>NUCLEOTIDE SEQUENCE [LARGE SCALE GENOMIC DNA]</scope>
    <source>
        <strain evidence="3 4">DSM 104150</strain>
    </source>
</reference>
<feature type="repeat" description="TPR" evidence="1">
    <location>
        <begin position="29"/>
        <end position="62"/>
    </location>
</feature>
<organism evidence="3 4">
    <name type="scientific">Sinimarinibacterium flocculans</name>
    <dbReference type="NCBI Taxonomy" id="985250"/>
    <lineage>
        <taxon>Bacteria</taxon>
        <taxon>Pseudomonadati</taxon>
        <taxon>Pseudomonadota</taxon>
        <taxon>Gammaproteobacteria</taxon>
        <taxon>Nevskiales</taxon>
        <taxon>Nevskiaceae</taxon>
        <taxon>Sinimarinibacterium</taxon>
    </lineage>
</organism>
<dbReference type="InterPro" id="IPR013360">
    <property type="entry name" value="Pilus_4_PilW"/>
</dbReference>
<dbReference type="InterPro" id="IPR011990">
    <property type="entry name" value="TPR-like_helical_dom_sf"/>
</dbReference>
<name>A0A318E6E1_9GAMM</name>
<gene>
    <name evidence="3" type="ORF">C8D93_108191</name>
</gene>
<dbReference type="PANTHER" id="PTHR44809">
    <property type="match status" value="1"/>
</dbReference>
<dbReference type="OrthoDB" id="9814042at2"/>
<comment type="caution">
    <text evidence="3">The sequence shown here is derived from an EMBL/GenBank/DDBJ whole genome shotgun (WGS) entry which is preliminary data.</text>
</comment>
<dbReference type="Gene3D" id="1.25.40.10">
    <property type="entry name" value="Tetratricopeptide repeat domain"/>
    <property type="match status" value="1"/>
</dbReference>
<dbReference type="PROSITE" id="PS50005">
    <property type="entry name" value="TPR"/>
    <property type="match status" value="2"/>
</dbReference>
<dbReference type="SMART" id="SM00028">
    <property type="entry name" value="TPR"/>
    <property type="match status" value="3"/>
</dbReference>
<dbReference type="Pfam" id="PF13181">
    <property type="entry name" value="TPR_8"/>
    <property type="match status" value="1"/>
</dbReference>
<evidence type="ECO:0000256" key="1">
    <source>
        <dbReference type="PROSITE-ProRule" id="PRU00339"/>
    </source>
</evidence>
<dbReference type="EMBL" id="QICN01000008">
    <property type="protein sequence ID" value="PXV66216.1"/>
    <property type="molecule type" value="Genomic_DNA"/>
</dbReference>
<sequence length="244" mass="26780">MRGIVLILSVTLLAACGSTMTRAEKQDAARINAQLGLSYAQRGQFAAALDKLKRALSQDDELAPAHAGIAYVYQNLDDPQRAEIHYRKALGFSPDDPALKNNFGVFLCSRNRSYEAEPYFLEAAKDARYATPAAALTNAGRCMLGVNAERAERHLRRALQIDPAYRDALGQMARLSFDQGDYLRTRAFLQRYDLSTGATPELLFIAARAEAALGDVAASNALEQRLLLEFPESEQAVQLTPDPS</sequence>
<dbReference type="Proteomes" id="UP000248330">
    <property type="component" value="Unassembled WGS sequence"/>
</dbReference>
<protein>
    <submittedName>
        <fullName evidence="3">Type IV pilus assembly protein PilF</fullName>
    </submittedName>
</protein>
<dbReference type="AlphaFoldDB" id="A0A318E6E1"/>
<dbReference type="PANTHER" id="PTHR44809:SF1">
    <property type="entry name" value="PROTEIN O-MANNOSYL-TRANSFERASE TMTC1"/>
    <property type="match status" value="1"/>
</dbReference>
<dbReference type="SUPFAM" id="SSF48452">
    <property type="entry name" value="TPR-like"/>
    <property type="match status" value="1"/>
</dbReference>
<proteinExistence type="predicted"/>
<evidence type="ECO:0000313" key="3">
    <source>
        <dbReference type="EMBL" id="PXV66216.1"/>
    </source>
</evidence>
<feature type="chain" id="PRO_5016403627" evidence="2">
    <location>
        <begin position="24"/>
        <end position="244"/>
    </location>
</feature>
<evidence type="ECO:0000256" key="2">
    <source>
        <dbReference type="SAM" id="SignalP"/>
    </source>
</evidence>
<dbReference type="InterPro" id="IPR019734">
    <property type="entry name" value="TPR_rpt"/>
</dbReference>
<dbReference type="RefSeq" id="WP_110265973.1">
    <property type="nucleotide sequence ID" value="NZ_CAKZQT010000032.1"/>
</dbReference>
<dbReference type="PROSITE" id="PS51257">
    <property type="entry name" value="PROKAR_LIPOPROTEIN"/>
    <property type="match status" value="1"/>
</dbReference>
<keyword evidence="4" id="KW-1185">Reference proteome</keyword>
<keyword evidence="1" id="KW-0802">TPR repeat</keyword>
<keyword evidence="2" id="KW-0732">Signal</keyword>
<evidence type="ECO:0000313" key="4">
    <source>
        <dbReference type="Proteomes" id="UP000248330"/>
    </source>
</evidence>
<feature type="signal peptide" evidence="2">
    <location>
        <begin position="1"/>
        <end position="23"/>
    </location>
</feature>
<feature type="repeat" description="TPR" evidence="1">
    <location>
        <begin position="63"/>
        <end position="96"/>
    </location>
</feature>
<accession>A0A318E6E1</accession>